<evidence type="ECO:0000256" key="4">
    <source>
        <dbReference type="ARBA" id="ARBA00022989"/>
    </source>
</evidence>
<gene>
    <name evidence="7" type="ORF">ACFSMZ_05505</name>
</gene>
<evidence type="ECO:0000256" key="5">
    <source>
        <dbReference type="ARBA" id="ARBA00023136"/>
    </source>
</evidence>
<dbReference type="EMBL" id="JBHUIR010000020">
    <property type="protein sequence ID" value="MFD2259217.1"/>
    <property type="molecule type" value="Genomic_DNA"/>
</dbReference>
<accession>A0ABW5DDR4</accession>
<dbReference type="Pfam" id="PF04241">
    <property type="entry name" value="DUF423"/>
    <property type="match status" value="1"/>
</dbReference>
<name>A0ABW5DDR4_9HYPH</name>
<sequence>MAGKKLVVTGAVMGGLAVALGAYGAHGLRAHVGPQELAWWQTGVQYHMWHALAVLALGLSGQAWGRLPGWLFVLGAAIFSGTLYAMALGAPRWLGAITPVGGVLMIAGWAALAWKAGRVGKLGA</sequence>
<comment type="similarity">
    <text evidence="2">Belongs to the UPF0382 family.</text>
</comment>
<organism evidence="7 8">
    <name type="scientific">Chelativorans composti</name>
    <dbReference type="NCBI Taxonomy" id="768533"/>
    <lineage>
        <taxon>Bacteria</taxon>
        <taxon>Pseudomonadati</taxon>
        <taxon>Pseudomonadota</taxon>
        <taxon>Alphaproteobacteria</taxon>
        <taxon>Hyphomicrobiales</taxon>
        <taxon>Phyllobacteriaceae</taxon>
        <taxon>Chelativorans</taxon>
    </lineage>
</organism>
<feature type="transmembrane region" description="Helical" evidence="6">
    <location>
        <begin position="69"/>
        <end position="87"/>
    </location>
</feature>
<keyword evidence="3 6" id="KW-0812">Transmembrane</keyword>
<dbReference type="RefSeq" id="WP_345098763.1">
    <property type="nucleotide sequence ID" value="NZ_BAABGS010000018.1"/>
</dbReference>
<evidence type="ECO:0000313" key="7">
    <source>
        <dbReference type="EMBL" id="MFD2259217.1"/>
    </source>
</evidence>
<feature type="transmembrane region" description="Helical" evidence="6">
    <location>
        <begin position="37"/>
        <end position="57"/>
    </location>
</feature>
<keyword evidence="4 6" id="KW-1133">Transmembrane helix</keyword>
<reference evidence="8" key="1">
    <citation type="journal article" date="2019" name="Int. J. Syst. Evol. Microbiol.">
        <title>The Global Catalogue of Microorganisms (GCM) 10K type strain sequencing project: providing services to taxonomists for standard genome sequencing and annotation.</title>
        <authorList>
            <consortium name="The Broad Institute Genomics Platform"/>
            <consortium name="The Broad Institute Genome Sequencing Center for Infectious Disease"/>
            <person name="Wu L."/>
            <person name="Ma J."/>
        </authorList>
    </citation>
    <scope>NUCLEOTIDE SEQUENCE [LARGE SCALE GENOMIC DNA]</scope>
    <source>
        <strain evidence="8">KCTC 23707</strain>
    </source>
</reference>
<evidence type="ECO:0000256" key="3">
    <source>
        <dbReference type="ARBA" id="ARBA00022692"/>
    </source>
</evidence>
<dbReference type="PANTHER" id="PTHR43461:SF1">
    <property type="entry name" value="TRANSMEMBRANE PROTEIN 256"/>
    <property type="match status" value="1"/>
</dbReference>
<proteinExistence type="inferred from homology"/>
<keyword evidence="8" id="KW-1185">Reference proteome</keyword>
<comment type="subcellular location">
    <subcellularLocation>
        <location evidence="1">Membrane</location>
        <topology evidence="1">Multi-pass membrane protein</topology>
    </subcellularLocation>
</comment>
<evidence type="ECO:0000256" key="1">
    <source>
        <dbReference type="ARBA" id="ARBA00004141"/>
    </source>
</evidence>
<dbReference type="InterPro" id="IPR006696">
    <property type="entry name" value="DUF423"/>
</dbReference>
<dbReference type="Proteomes" id="UP001597373">
    <property type="component" value="Unassembled WGS sequence"/>
</dbReference>
<evidence type="ECO:0000256" key="6">
    <source>
        <dbReference type="SAM" id="Phobius"/>
    </source>
</evidence>
<dbReference type="PANTHER" id="PTHR43461">
    <property type="entry name" value="TRANSMEMBRANE PROTEIN 256"/>
    <property type="match status" value="1"/>
</dbReference>
<evidence type="ECO:0000256" key="2">
    <source>
        <dbReference type="ARBA" id="ARBA00009694"/>
    </source>
</evidence>
<keyword evidence="5 6" id="KW-0472">Membrane</keyword>
<feature type="transmembrane region" description="Helical" evidence="6">
    <location>
        <begin position="93"/>
        <end position="114"/>
    </location>
</feature>
<protein>
    <submittedName>
        <fullName evidence="7">DUF423 domain-containing protein</fullName>
    </submittedName>
</protein>
<evidence type="ECO:0000313" key="8">
    <source>
        <dbReference type="Proteomes" id="UP001597373"/>
    </source>
</evidence>
<comment type="caution">
    <text evidence="7">The sequence shown here is derived from an EMBL/GenBank/DDBJ whole genome shotgun (WGS) entry which is preliminary data.</text>
</comment>